<name>B6WWM8_9BACT</name>
<evidence type="ECO:0000313" key="3">
    <source>
        <dbReference type="Proteomes" id="UP000003676"/>
    </source>
</evidence>
<proteinExistence type="predicted"/>
<dbReference type="Proteomes" id="UP000003676">
    <property type="component" value="Unassembled WGS sequence"/>
</dbReference>
<evidence type="ECO:0000313" key="2">
    <source>
        <dbReference type="EMBL" id="EEB32645.1"/>
    </source>
</evidence>
<reference evidence="2 3" key="1">
    <citation type="submission" date="2008-10" db="EMBL/GenBank/DDBJ databases">
        <title>Draft genome sequence of Desulvovibrio piger (ATCC 29098).</title>
        <authorList>
            <person name="Sudarsanam P."/>
            <person name="Ley R."/>
            <person name="Guruge J."/>
            <person name="Turnbaugh P.J."/>
            <person name="Mahowald M."/>
            <person name="Liep D."/>
            <person name="Gordon J."/>
        </authorList>
    </citation>
    <scope>NUCLEOTIDE SEQUENCE [LARGE SCALE GENOMIC DNA]</scope>
    <source>
        <strain evidence="2 3">ATCC 29098</strain>
    </source>
</reference>
<reference evidence="2 3" key="2">
    <citation type="submission" date="2008-10" db="EMBL/GenBank/DDBJ databases">
        <authorList>
            <person name="Fulton L."/>
            <person name="Clifton S."/>
            <person name="Fulton B."/>
            <person name="Xu J."/>
            <person name="Minx P."/>
            <person name="Pepin K.H."/>
            <person name="Johnson M."/>
            <person name="Bhonagiri V."/>
            <person name="Nash W.E."/>
            <person name="Mardis E.R."/>
            <person name="Wilson R.K."/>
        </authorList>
    </citation>
    <scope>NUCLEOTIDE SEQUENCE [LARGE SCALE GENOMIC DNA]</scope>
    <source>
        <strain evidence="2 3">ATCC 29098</strain>
    </source>
</reference>
<dbReference type="AlphaFoldDB" id="B6WWM8"/>
<keyword evidence="1" id="KW-0732">Signal</keyword>
<dbReference type="HOGENOM" id="CLU_2769117_0_0_7"/>
<accession>B6WWM8</accession>
<evidence type="ECO:0000256" key="1">
    <source>
        <dbReference type="SAM" id="SignalP"/>
    </source>
</evidence>
<organism evidence="2 3">
    <name type="scientific">Desulfovibrio piger ATCC 29098</name>
    <dbReference type="NCBI Taxonomy" id="411464"/>
    <lineage>
        <taxon>Bacteria</taxon>
        <taxon>Pseudomonadati</taxon>
        <taxon>Thermodesulfobacteriota</taxon>
        <taxon>Desulfovibrionia</taxon>
        <taxon>Desulfovibrionales</taxon>
        <taxon>Desulfovibrionaceae</taxon>
        <taxon>Desulfovibrio</taxon>
    </lineage>
</organism>
<protein>
    <submittedName>
        <fullName evidence="2">Uncharacterized protein</fullName>
    </submittedName>
</protein>
<sequence length="69" mass="6696">MTVAKTVTLFLLELPAIQAASPWACPTGAGRAGTAHSTGLAPASPSALTVMADDAHLPGARAPASSPSG</sequence>
<gene>
    <name evidence="2" type="ORF">DESPIG_02497</name>
</gene>
<feature type="chain" id="PRO_5002852373" evidence="1">
    <location>
        <begin position="20"/>
        <end position="69"/>
    </location>
</feature>
<feature type="signal peptide" evidence="1">
    <location>
        <begin position="1"/>
        <end position="19"/>
    </location>
</feature>
<dbReference type="EMBL" id="ABXU01000074">
    <property type="protein sequence ID" value="EEB32645.1"/>
    <property type="molecule type" value="Genomic_DNA"/>
</dbReference>
<comment type="caution">
    <text evidence="2">The sequence shown here is derived from an EMBL/GenBank/DDBJ whole genome shotgun (WGS) entry which is preliminary data.</text>
</comment>